<gene>
    <name evidence="9 13" type="primary">aroE</name>
    <name evidence="13" type="ORF">TISLANDTSLP1_19040</name>
</gene>
<evidence type="ECO:0000313" key="14">
    <source>
        <dbReference type="Proteomes" id="UP001144297"/>
    </source>
</evidence>
<dbReference type="PANTHER" id="PTHR21089:SF1">
    <property type="entry name" value="BIFUNCTIONAL 3-DEHYDROQUINATE DEHYDRATASE_SHIKIMATE DEHYDROGENASE, CHLOROPLASTIC"/>
    <property type="match status" value="1"/>
</dbReference>
<feature type="binding site" evidence="9">
    <location>
        <position position="239"/>
    </location>
    <ligand>
        <name>NADP(+)</name>
        <dbReference type="ChEBI" id="CHEBI:58349"/>
    </ligand>
</feature>
<name>A0A9W6LKG2_9BACT</name>
<dbReference type="InterPro" id="IPR036291">
    <property type="entry name" value="NAD(P)-bd_dom_sf"/>
</dbReference>
<dbReference type="CDD" id="cd01065">
    <property type="entry name" value="NAD_bind_Shikimate_DH"/>
    <property type="match status" value="1"/>
</dbReference>
<evidence type="ECO:0000256" key="8">
    <source>
        <dbReference type="ARBA" id="ARBA00060613"/>
    </source>
</evidence>
<sequence length="275" mass="30612">MITGKTKIIGIFGDPIEHTLSPLIHNEAFSYLGLDYCYVAFNVKKDKLKEAVEGIRALNIKGVNITVPHKETVIQYIDELSDEAKNIGAVNTILNNEEILKGFNTDVNGFILSLKDKEISIKNKNFLILGAGGAAKAIVYGILKEGGKVYIYNRTPSKALAIKEKFKKFGFIEIVEMDKSVTEKIDVIVNATSLGLKKDDPMPLNPELIKPEHVYCDIVYPETPLIREAERIGCKVVGGIGMLLWQAAFAFKIWTEVEAPIEIMKKTLNKLLTKD</sequence>
<evidence type="ECO:0000259" key="12">
    <source>
        <dbReference type="Pfam" id="PF18317"/>
    </source>
</evidence>
<dbReference type="FunFam" id="3.40.50.10860:FF:000004">
    <property type="entry name" value="Quinate/shikimate dehydrogenase"/>
    <property type="match status" value="1"/>
</dbReference>
<keyword evidence="4 9" id="KW-0521">NADP</keyword>
<dbReference type="Pfam" id="PF01488">
    <property type="entry name" value="Shikimate_DH"/>
    <property type="match status" value="1"/>
</dbReference>
<evidence type="ECO:0000256" key="7">
    <source>
        <dbReference type="ARBA" id="ARBA00049442"/>
    </source>
</evidence>
<feature type="binding site" evidence="9">
    <location>
        <position position="91"/>
    </location>
    <ligand>
        <name>shikimate</name>
        <dbReference type="ChEBI" id="CHEBI:36208"/>
    </ligand>
</feature>
<dbReference type="InterPro" id="IPR041121">
    <property type="entry name" value="SDH_C"/>
</dbReference>
<dbReference type="InterPro" id="IPR046346">
    <property type="entry name" value="Aminoacid_DH-like_N_sf"/>
</dbReference>
<feature type="active site" description="Proton acceptor" evidence="9">
    <location>
        <position position="70"/>
    </location>
</feature>
<dbReference type="InterPro" id="IPR022893">
    <property type="entry name" value="Shikimate_DH_fam"/>
</dbReference>
<evidence type="ECO:0000256" key="5">
    <source>
        <dbReference type="ARBA" id="ARBA00023002"/>
    </source>
</evidence>
<proteinExistence type="inferred from homology"/>
<feature type="domain" description="Shikimate dehydrogenase substrate binding N-terminal" evidence="11">
    <location>
        <begin position="11"/>
        <end position="93"/>
    </location>
</feature>
<dbReference type="EC" id="1.1.1.25" evidence="2 9"/>
<keyword evidence="14" id="KW-1185">Reference proteome</keyword>
<evidence type="ECO:0000259" key="11">
    <source>
        <dbReference type="Pfam" id="PF08501"/>
    </source>
</evidence>
<feature type="binding site" evidence="9">
    <location>
        <begin position="153"/>
        <end position="158"/>
    </location>
    <ligand>
        <name>NADP(+)</name>
        <dbReference type="ChEBI" id="CHEBI:58349"/>
    </ligand>
</feature>
<comment type="similarity">
    <text evidence="9">Belongs to the shikimate dehydrogenase family.</text>
</comment>
<evidence type="ECO:0000256" key="9">
    <source>
        <dbReference type="HAMAP-Rule" id="MF_00222"/>
    </source>
</evidence>
<dbReference type="Gene3D" id="3.40.50.10860">
    <property type="entry name" value="Leucine Dehydrogenase, chain A, domain 1"/>
    <property type="match status" value="1"/>
</dbReference>
<evidence type="ECO:0000256" key="2">
    <source>
        <dbReference type="ARBA" id="ARBA00012962"/>
    </source>
</evidence>
<feature type="binding site" evidence="9">
    <location>
        <begin position="19"/>
        <end position="21"/>
    </location>
    <ligand>
        <name>shikimate</name>
        <dbReference type="ChEBI" id="CHEBI:36208"/>
    </ligand>
</feature>
<comment type="pathway">
    <text evidence="8">Aromatic compound metabolism; 3,4-dihydroxybenzoate biosynthesis; 3-dehydroquinate from D-quinate (NAD(+) route).</text>
</comment>
<feature type="binding site" evidence="9">
    <location>
        <position position="106"/>
    </location>
    <ligand>
        <name>shikimate</name>
        <dbReference type="ChEBI" id="CHEBI:36208"/>
    </ligand>
</feature>
<keyword evidence="5 9" id="KW-0560">Oxidoreductase</keyword>
<dbReference type="GO" id="GO:0009073">
    <property type="term" value="P:aromatic amino acid family biosynthetic process"/>
    <property type="evidence" value="ECO:0007669"/>
    <property type="project" value="UniProtKB-KW"/>
</dbReference>
<accession>A0A9W6LKG2</accession>
<keyword evidence="3 9" id="KW-0028">Amino-acid biosynthesis</keyword>
<dbReference type="NCBIfam" id="NF001319">
    <property type="entry name" value="PRK00258.3-3"/>
    <property type="match status" value="1"/>
</dbReference>
<keyword evidence="6 9" id="KW-0057">Aromatic amino acid biosynthesis</keyword>
<dbReference type="PANTHER" id="PTHR21089">
    <property type="entry name" value="SHIKIMATE DEHYDROGENASE"/>
    <property type="match status" value="1"/>
</dbReference>
<evidence type="ECO:0000256" key="6">
    <source>
        <dbReference type="ARBA" id="ARBA00023141"/>
    </source>
</evidence>
<comment type="subunit">
    <text evidence="9">Homodimer.</text>
</comment>
<dbReference type="GO" id="GO:0005829">
    <property type="term" value="C:cytosol"/>
    <property type="evidence" value="ECO:0007669"/>
    <property type="project" value="TreeGrafter"/>
</dbReference>
<evidence type="ECO:0000256" key="3">
    <source>
        <dbReference type="ARBA" id="ARBA00022605"/>
    </source>
</evidence>
<dbReference type="HAMAP" id="MF_00222">
    <property type="entry name" value="Shikimate_DH_AroE"/>
    <property type="match status" value="1"/>
</dbReference>
<dbReference type="Proteomes" id="UP001144297">
    <property type="component" value="Unassembled WGS sequence"/>
</dbReference>
<feature type="binding site" evidence="9">
    <location>
        <position position="220"/>
    </location>
    <ligand>
        <name>shikimate</name>
        <dbReference type="ChEBI" id="CHEBI:36208"/>
    </ligand>
</feature>
<reference evidence="13" key="1">
    <citation type="submission" date="2022-12" db="EMBL/GenBank/DDBJ databases">
        <title>Reference genome sequencing for broad-spectrum identification of bacterial and archaeal isolates by mass spectrometry.</title>
        <authorList>
            <person name="Sekiguchi Y."/>
            <person name="Tourlousse D.M."/>
        </authorList>
    </citation>
    <scope>NUCLEOTIDE SEQUENCE</scope>
    <source>
        <strain evidence="13">TSL-P1</strain>
    </source>
</reference>
<dbReference type="NCBIfam" id="TIGR00507">
    <property type="entry name" value="aroE"/>
    <property type="match status" value="1"/>
</dbReference>
<dbReference type="GO" id="GO:0009423">
    <property type="term" value="P:chorismate biosynthetic process"/>
    <property type="evidence" value="ECO:0007669"/>
    <property type="project" value="UniProtKB-UniRule"/>
</dbReference>
<evidence type="ECO:0000256" key="1">
    <source>
        <dbReference type="ARBA" id="ARBA00004871"/>
    </source>
</evidence>
<evidence type="ECO:0000259" key="10">
    <source>
        <dbReference type="Pfam" id="PF01488"/>
    </source>
</evidence>
<feature type="domain" description="Quinate/shikimate 5-dehydrogenase/glutamyl-tRNA reductase" evidence="10">
    <location>
        <begin position="120"/>
        <end position="193"/>
    </location>
</feature>
<dbReference type="GO" id="GO:0004764">
    <property type="term" value="F:shikimate 3-dehydrogenase (NADP+) activity"/>
    <property type="evidence" value="ECO:0007669"/>
    <property type="project" value="UniProtKB-UniRule"/>
</dbReference>
<feature type="binding site" evidence="9">
    <location>
        <position position="218"/>
    </location>
    <ligand>
        <name>NADP(+)</name>
        <dbReference type="ChEBI" id="CHEBI:58349"/>
    </ligand>
</feature>
<comment type="function">
    <text evidence="9">Involved in the biosynthesis of the chorismate, which leads to the biosynthesis of aromatic amino acids. Catalyzes the reversible NADPH linked reduction of 3-dehydroshikimate (DHSA) to yield shikimate (SA).</text>
</comment>
<comment type="caution">
    <text evidence="13">The sequence shown here is derived from an EMBL/GenBank/DDBJ whole genome shotgun (WGS) entry which is preliminary data.</text>
</comment>
<dbReference type="InterPro" id="IPR011342">
    <property type="entry name" value="Shikimate_DH"/>
</dbReference>
<dbReference type="EMBL" id="BSDX01000001">
    <property type="protein sequence ID" value="GLI54211.1"/>
    <property type="molecule type" value="Genomic_DNA"/>
</dbReference>
<dbReference type="GO" id="GO:0019632">
    <property type="term" value="P:shikimate metabolic process"/>
    <property type="evidence" value="ECO:0007669"/>
    <property type="project" value="InterPro"/>
</dbReference>
<dbReference type="Pfam" id="PF18317">
    <property type="entry name" value="SDH_C"/>
    <property type="match status" value="1"/>
</dbReference>
<comment type="catalytic activity">
    <reaction evidence="7 9">
        <text>shikimate + NADP(+) = 3-dehydroshikimate + NADPH + H(+)</text>
        <dbReference type="Rhea" id="RHEA:17737"/>
        <dbReference type="ChEBI" id="CHEBI:15378"/>
        <dbReference type="ChEBI" id="CHEBI:16630"/>
        <dbReference type="ChEBI" id="CHEBI:36208"/>
        <dbReference type="ChEBI" id="CHEBI:57783"/>
        <dbReference type="ChEBI" id="CHEBI:58349"/>
        <dbReference type="EC" id="1.1.1.25"/>
    </reaction>
</comment>
<dbReference type="SUPFAM" id="SSF51735">
    <property type="entry name" value="NAD(P)-binding Rossmann-fold domains"/>
    <property type="match status" value="1"/>
</dbReference>
<dbReference type="GO" id="GO:0008652">
    <property type="term" value="P:amino acid biosynthetic process"/>
    <property type="evidence" value="ECO:0007669"/>
    <property type="project" value="UniProtKB-KW"/>
</dbReference>
<feature type="binding site" evidence="9">
    <location>
        <position position="66"/>
    </location>
    <ligand>
        <name>shikimate</name>
        <dbReference type="ChEBI" id="CHEBI:36208"/>
    </ligand>
</feature>
<dbReference type="InterPro" id="IPR013708">
    <property type="entry name" value="Shikimate_DH-bd_N"/>
</dbReference>
<dbReference type="FunFam" id="3.40.50.720:FF:000086">
    <property type="entry name" value="Quinate/shikimate dehydrogenase"/>
    <property type="match status" value="1"/>
</dbReference>
<dbReference type="AlphaFoldDB" id="A0A9W6LKG2"/>
<dbReference type="Pfam" id="PF08501">
    <property type="entry name" value="Shikimate_dh_N"/>
    <property type="match status" value="1"/>
</dbReference>
<feature type="binding site" evidence="9">
    <location>
        <begin position="130"/>
        <end position="134"/>
    </location>
    <ligand>
        <name>NADP(+)</name>
        <dbReference type="ChEBI" id="CHEBI:58349"/>
    </ligand>
</feature>
<protein>
    <recommendedName>
        <fullName evidence="2 9">Shikimate dehydrogenase (NADP(+))</fullName>
        <shortName evidence="9">SDH</shortName>
        <ecNumber evidence="2 9">1.1.1.25</ecNumber>
    </recommendedName>
</protein>
<dbReference type="InterPro" id="IPR006151">
    <property type="entry name" value="Shikm_DH/Glu-tRNA_Rdtase"/>
</dbReference>
<dbReference type="Gene3D" id="3.40.50.720">
    <property type="entry name" value="NAD(P)-binding Rossmann-like Domain"/>
    <property type="match status" value="1"/>
</dbReference>
<dbReference type="GO" id="GO:0050661">
    <property type="term" value="F:NADP binding"/>
    <property type="evidence" value="ECO:0007669"/>
    <property type="project" value="InterPro"/>
</dbReference>
<comment type="pathway">
    <text evidence="1 9">Metabolic intermediate biosynthesis; chorismate biosynthesis; chorismate from D-erythrose 4-phosphate and phosphoenolpyruvate: step 4/7.</text>
</comment>
<organism evidence="13 14">
    <name type="scientific">Thermodesulfovibrio yellowstonii</name>
    <dbReference type="NCBI Taxonomy" id="28262"/>
    <lineage>
        <taxon>Bacteria</taxon>
        <taxon>Pseudomonadati</taxon>
        <taxon>Nitrospirota</taxon>
        <taxon>Thermodesulfovibrionia</taxon>
        <taxon>Thermodesulfovibrionales</taxon>
        <taxon>Thermodesulfovibrionaceae</taxon>
        <taxon>Thermodesulfovibrio</taxon>
    </lineage>
</organism>
<evidence type="ECO:0000256" key="4">
    <source>
        <dbReference type="ARBA" id="ARBA00022857"/>
    </source>
</evidence>
<evidence type="ECO:0000313" key="13">
    <source>
        <dbReference type="EMBL" id="GLI54211.1"/>
    </source>
</evidence>
<dbReference type="SUPFAM" id="SSF53223">
    <property type="entry name" value="Aminoacid dehydrogenase-like, N-terminal domain"/>
    <property type="match status" value="1"/>
</dbReference>
<feature type="binding site" evidence="9">
    <location>
        <position position="246"/>
    </location>
    <ligand>
        <name>shikimate</name>
        <dbReference type="ChEBI" id="CHEBI:36208"/>
    </ligand>
</feature>
<feature type="domain" description="SDH C-terminal" evidence="12">
    <location>
        <begin position="239"/>
        <end position="268"/>
    </location>
</feature>
<feature type="binding site" evidence="9">
    <location>
        <position position="82"/>
    </location>
    <ligand>
        <name>NADP(+)</name>
        <dbReference type="ChEBI" id="CHEBI:58349"/>
    </ligand>
</feature>